<dbReference type="Proteomes" id="UP001066276">
    <property type="component" value="Chromosome 12"/>
</dbReference>
<protein>
    <submittedName>
        <fullName evidence="1">Uncharacterized protein</fullName>
    </submittedName>
</protein>
<evidence type="ECO:0000313" key="1">
    <source>
        <dbReference type="EMBL" id="KAJ1084299.1"/>
    </source>
</evidence>
<dbReference type="AlphaFoldDB" id="A0AAV7L109"/>
<accession>A0AAV7L109</accession>
<comment type="caution">
    <text evidence="1">The sequence shown here is derived from an EMBL/GenBank/DDBJ whole genome shotgun (WGS) entry which is preliminary data.</text>
</comment>
<name>A0AAV7L109_PLEWA</name>
<evidence type="ECO:0000313" key="2">
    <source>
        <dbReference type="Proteomes" id="UP001066276"/>
    </source>
</evidence>
<dbReference type="EMBL" id="JANPWB010000016">
    <property type="protein sequence ID" value="KAJ1084299.1"/>
    <property type="molecule type" value="Genomic_DNA"/>
</dbReference>
<sequence>MPTWRLLPIMLEDTPLREELAQTIKTFFHNNTDTASSPLIEWEAFKVVIRGVIIGAVTGVRKTLVSELTQAEEKLGILEKELIINPTNTTALQGLRSEHARLVEKLRKFDHIRYKEIMHIEGDRAGPLLARLIKEELAPTPILHIRTIQHGDITTQLDINTAVFKDYYMA</sequence>
<gene>
    <name evidence="1" type="ORF">NDU88_004451</name>
</gene>
<keyword evidence="2" id="KW-1185">Reference proteome</keyword>
<organism evidence="1 2">
    <name type="scientific">Pleurodeles waltl</name>
    <name type="common">Iberian ribbed newt</name>
    <dbReference type="NCBI Taxonomy" id="8319"/>
    <lineage>
        <taxon>Eukaryota</taxon>
        <taxon>Metazoa</taxon>
        <taxon>Chordata</taxon>
        <taxon>Craniata</taxon>
        <taxon>Vertebrata</taxon>
        <taxon>Euteleostomi</taxon>
        <taxon>Amphibia</taxon>
        <taxon>Batrachia</taxon>
        <taxon>Caudata</taxon>
        <taxon>Salamandroidea</taxon>
        <taxon>Salamandridae</taxon>
        <taxon>Pleurodelinae</taxon>
        <taxon>Pleurodeles</taxon>
    </lineage>
</organism>
<reference evidence="1" key="1">
    <citation type="journal article" date="2022" name="bioRxiv">
        <title>Sequencing and chromosome-scale assembly of the giantPleurodeles waltlgenome.</title>
        <authorList>
            <person name="Brown T."/>
            <person name="Elewa A."/>
            <person name="Iarovenko S."/>
            <person name="Subramanian E."/>
            <person name="Araus A.J."/>
            <person name="Petzold A."/>
            <person name="Susuki M."/>
            <person name="Suzuki K.-i.T."/>
            <person name="Hayashi T."/>
            <person name="Toyoda A."/>
            <person name="Oliveira C."/>
            <person name="Osipova E."/>
            <person name="Leigh N.D."/>
            <person name="Simon A."/>
            <person name="Yun M.H."/>
        </authorList>
    </citation>
    <scope>NUCLEOTIDE SEQUENCE</scope>
    <source>
        <strain evidence="1">20211129_DDA</strain>
        <tissue evidence="1">Liver</tissue>
    </source>
</reference>
<proteinExistence type="predicted"/>